<comment type="subunit">
    <text evidence="3 7">Homodimer.</text>
</comment>
<dbReference type="GO" id="GO:0030643">
    <property type="term" value="P:intracellular phosphate ion homeostasis"/>
    <property type="evidence" value="ECO:0007669"/>
    <property type="project" value="InterPro"/>
</dbReference>
<dbReference type="GO" id="GO:0045936">
    <property type="term" value="P:negative regulation of phosphate metabolic process"/>
    <property type="evidence" value="ECO:0007669"/>
    <property type="project" value="InterPro"/>
</dbReference>
<evidence type="ECO:0000256" key="4">
    <source>
        <dbReference type="ARBA" id="ARBA00022448"/>
    </source>
</evidence>
<dbReference type="InterPro" id="IPR028366">
    <property type="entry name" value="PhoU"/>
</dbReference>
<dbReference type="Gene3D" id="1.20.58.220">
    <property type="entry name" value="Phosphate transport system protein phou homolog 2, domain 2"/>
    <property type="match status" value="1"/>
</dbReference>
<proteinExistence type="inferred from homology"/>
<keyword evidence="4 7" id="KW-0813">Transport</keyword>
<dbReference type="Pfam" id="PF01895">
    <property type="entry name" value="PhoU"/>
    <property type="match status" value="2"/>
</dbReference>
<accession>A0A542XF15</accession>
<dbReference type="SUPFAM" id="SSF109755">
    <property type="entry name" value="PhoU-like"/>
    <property type="match status" value="1"/>
</dbReference>
<dbReference type="PANTHER" id="PTHR42930:SF3">
    <property type="entry name" value="PHOSPHATE-SPECIFIC TRANSPORT SYSTEM ACCESSORY PROTEIN PHOU"/>
    <property type="match status" value="1"/>
</dbReference>
<evidence type="ECO:0000256" key="2">
    <source>
        <dbReference type="ARBA" id="ARBA00008107"/>
    </source>
</evidence>
<comment type="subcellular location">
    <subcellularLocation>
        <location evidence="1 7">Cytoplasm</location>
    </subcellularLocation>
</comment>
<comment type="function">
    <text evidence="7">Plays a role in the regulation of phosphate uptake.</text>
</comment>
<dbReference type="PIRSF" id="PIRSF003107">
    <property type="entry name" value="PhoU"/>
    <property type="match status" value="1"/>
</dbReference>
<dbReference type="Proteomes" id="UP000318336">
    <property type="component" value="Unassembled WGS sequence"/>
</dbReference>
<dbReference type="AlphaFoldDB" id="A0A542XF15"/>
<comment type="caution">
    <text evidence="9">The sequence shown here is derived from an EMBL/GenBank/DDBJ whole genome shotgun (WGS) entry which is preliminary data.</text>
</comment>
<evidence type="ECO:0000256" key="1">
    <source>
        <dbReference type="ARBA" id="ARBA00004496"/>
    </source>
</evidence>
<dbReference type="FunFam" id="1.20.58.220:FF:000004">
    <property type="entry name" value="Phosphate-specific transport system accessory protein PhoU"/>
    <property type="match status" value="1"/>
</dbReference>
<evidence type="ECO:0000256" key="3">
    <source>
        <dbReference type="ARBA" id="ARBA00011738"/>
    </source>
</evidence>
<evidence type="ECO:0000313" key="10">
    <source>
        <dbReference type="Proteomes" id="UP000318336"/>
    </source>
</evidence>
<feature type="domain" description="PhoU" evidence="8">
    <location>
        <begin position="121"/>
        <end position="204"/>
    </location>
</feature>
<dbReference type="InterPro" id="IPR038078">
    <property type="entry name" value="PhoU-like_sf"/>
</dbReference>
<evidence type="ECO:0000259" key="8">
    <source>
        <dbReference type="Pfam" id="PF01895"/>
    </source>
</evidence>
<keyword evidence="10" id="KW-1185">Reference proteome</keyword>
<dbReference type="PANTHER" id="PTHR42930">
    <property type="entry name" value="PHOSPHATE-SPECIFIC TRANSPORT SYSTEM ACCESSORY PROTEIN PHOU"/>
    <property type="match status" value="1"/>
</dbReference>
<dbReference type="OrthoDB" id="9814256at2"/>
<dbReference type="GO" id="GO:0005737">
    <property type="term" value="C:cytoplasm"/>
    <property type="evidence" value="ECO:0007669"/>
    <property type="project" value="UniProtKB-SubCell"/>
</dbReference>
<dbReference type="NCBIfam" id="TIGR02135">
    <property type="entry name" value="phoU_full"/>
    <property type="match status" value="1"/>
</dbReference>
<gene>
    <name evidence="9" type="ORF">FB554_2584</name>
</gene>
<sequence>MRDAFHEDLDRISDELVQMTGMVQQAMSRATTALLQADLSVAESVIAGDDDIDELRRSVDDSAVDLLARQQPVATDLRMVVTAMHMASDIERMGDLARHIAKAARRRYPENAVPEQLRPVLSEMERVAESLVVKTGQAIANKDVLAAADLQREDDKMDELHRRVFAILLDPSWQGGTAGAVDATLLSRYFERFGDHAVAVANRIVYLVTGSYGSVDEGVVTDPQAV</sequence>
<keyword evidence="5 7" id="KW-0963">Cytoplasm</keyword>
<name>A0A542XF15_9MICO</name>
<evidence type="ECO:0000256" key="5">
    <source>
        <dbReference type="ARBA" id="ARBA00022490"/>
    </source>
</evidence>
<evidence type="ECO:0000313" key="9">
    <source>
        <dbReference type="EMBL" id="TQL34414.1"/>
    </source>
</evidence>
<dbReference type="EMBL" id="VFOK01000001">
    <property type="protein sequence ID" value="TQL34414.1"/>
    <property type="molecule type" value="Genomic_DNA"/>
</dbReference>
<keyword evidence="6 7" id="KW-0592">Phosphate transport</keyword>
<evidence type="ECO:0000256" key="6">
    <source>
        <dbReference type="ARBA" id="ARBA00022592"/>
    </source>
</evidence>
<dbReference type="RefSeq" id="WP_142006676.1">
    <property type="nucleotide sequence ID" value="NZ_CAJTBP010000001.1"/>
</dbReference>
<dbReference type="GO" id="GO:0006817">
    <property type="term" value="P:phosphate ion transport"/>
    <property type="evidence" value="ECO:0007669"/>
    <property type="project" value="UniProtKB-KW"/>
</dbReference>
<comment type="similarity">
    <text evidence="2 7">Belongs to the PhoU family.</text>
</comment>
<protein>
    <recommendedName>
        <fullName evidence="7">Phosphate-specific transport system accessory protein PhoU</fullName>
    </recommendedName>
</protein>
<dbReference type="InterPro" id="IPR026022">
    <property type="entry name" value="PhoU_dom"/>
</dbReference>
<reference evidence="9 10" key="1">
    <citation type="submission" date="2019-06" db="EMBL/GenBank/DDBJ databases">
        <title>Sequencing the genomes of 1000 actinobacteria strains.</title>
        <authorList>
            <person name="Klenk H.-P."/>
        </authorList>
    </citation>
    <scope>NUCLEOTIDE SEQUENCE [LARGE SCALE GENOMIC DNA]</scope>
    <source>
        <strain evidence="9 10">DSM 24617</strain>
    </source>
</reference>
<feature type="domain" description="PhoU" evidence="8">
    <location>
        <begin position="17"/>
        <end position="103"/>
    </location>
</feature>
<evidence type="ECO:0000256" key="7">
    <source>
        <dbReference type="PIRNR" id="PIRNR003107"/>
    </source>
</evidence>
<organism evidence="9 10">
    <name type="scientific">Barrientosiimonas humi</name>
    <dbReference type="NCBI Taxonomy" id="999931"/>
    <lineage>
        <taxon>Bacteria</taxon>
        <taxon>Bacillati</taxon>
        <taxon>Actinomycetota</taxon>
        <taxon>Actinomycetes</taxon>
        <taxon>Micrococcales</taxon>
        <taxon>Dermacoccaceae</taxon>
        <taxon>Barrientosiimonas</taxon>
    </lineage>
</organism>